<keyword evidence="3" id="KW-0812">Transmembrane</keyword>
<dbReference type="RefSeq" id="XP_062636404.1">
    <property type="nucleotide sequence ID" value="XM_062780948.1"/>
</dbReference>
<proteinExistence type="predicted"/>
<feature type="compositionally biased region" description="Low complexity" evidence="2">
    <location>
        <begin position="101"/>
        <end position="110"/>
    </location>
</feature>
<dbReference type="Pfam" id="PF07766">
    <property type="entry name" value="LETM1_RBD"/>
    <property type="match status" value="1"/>
</dbReference>
<dbReference type="PROSITE" id="PS51758">
    <property type="entry name" value="LETM1_RBD"/>
    <property type="match status" value="1"/>
</dbReference>
<feature type="domain" description="Letm1 RBD" evidence="4">
    <location>
        <begin position="194"/>
        <end position="378"/>
    </location>
</feature>
<comment type="caution">
    <text evidence="5">The sequence shown here is derived from an EMBL/GenBank/DDBJ whole genome shotgun (WGS) entry which is preliminary data.</text>
</comment>
<evidence type="ECO:0000256" key="1">
    <source>
        <dbReference type="PROSITE-ProRule" id="PRU01094"/>
    </source>
</evidence>
<protein>
    <recommendedName>
        <fullName evidence="4">Letm1 RBD domain-containing protein</fullName>
    </recommendedName>
</protein>
<feature type="transmembrane region" description="Helical" evidence="3">
    <location>
        <begin position="198"/>
        <end position="219"/>
    </location>
</feature>
<dbReference type="Proteomes" id="UP001302676">
    <property type="component" value="Unassembled WGS sequence"/>
</dbReference>
<evidence type="ECO:0000313" key="6">
    <source>
        <dbReference type="Proteomes" id="UP001302676"/>
    </source>
</evidence>
<feature type="compositionally biased region" description="Low complexity" evidence="2">
    <location>
        <begin position="38"/>
        <end position="48"/>
    </location>
</feature>
<reference evidence="5" key="1">
    <citation type="journal article" date="2023" name="Mol. Phylogenet. Evol.">
        <title>Genome-scale phylogeny and comparative genomics of the fungal order Sordariales.</title>
        <authorList>
            <person name="Hensen N."/>
            <person name="Bonometti L."/>
            <person name="Westerberg I."/>
            <person name="Brannstrom I.O."/>
            <person name="Guillou S."/>
            <person name="Cros-Aarteil S."/>
            <person name="Calhoun S."/>
            <person name="Haridas S."/>
            <person name="Kuo A."/>
            <person name="Mondo S."/>
            <person name="Pangilinan J."/>
            <person name="Riley R."/>
            <person name="LaButti K."/>
            <person name="Andreopoulos B."/>
            <person name="Lipzen A."/>
            <person name="Chen C."/>
            <person name="Yan M."/>
            <person name="Daum C."/>
            <person name="Ng V."/>
            <person name="Clum A."/>
            <person name="Steindorff A."/>
            <person name="Ohm R.A."/>
            <person name="Martin F."/>
            <person name="Silar P."/>
            <person name="Natvig D.O."/>
            <person name="Lalanne C."/>
            <person name="Gautier V."/>
            <person name="Ament-Velasquez S.L."/>
            <person name="Kruys A."/>
            <person name="Hutchinson M.I."/>
            <person name="Powell A.J."/>
            <person name="Barry K."/>
            <person name="Miller A.N."/>
            <person name="Grigoriev I.V."/>
            <person name="Debuchy R."/>
            <person name="Gladieux P."/>
            <person name="Hiltunen Thoren M."/>
            <person name="Johannesson H."/>
        </authorList>
    </citation>
    <scope>NUCLEOTIDE SEQUENCE</scope>
    <source>
        <strain evidence="5">CBS 141.50</strain>
    </source>
</reference>
<evidence type="ECO:0000256" key="2">
    <source>
        <dbReference type="SAM" id="MobiDB-lite"/>
    </source>
</evidence>
<dbReference type="GO" id="GO:0043022">
    <property type="term" value="F:ribosome binding"/>
    <property type="evidence" value="ECO:0007669"/>
    <property type="project" value="InterPro"/>
</dbReference>
<evidence type="ECO:0000313" key="5">
    <source>
        <dbReference type="EMBL" id="KAK4143033.1"/>
    </source>
</evidence>
<dbReference type="AlphaFoldDB" id="A0AAN6ZM71"/>
<dbReference type="InterPro" id="IPR033122">
    <property type="entry name" value="LETM1-like_RBD"/>
</dbReference>
<keyword evidence="6" id="KW-1185">Reference proteome</keyword>
<feature type="compositionally biased region" description="Low complexity" evidence="2">
    <location>
        <begin position="67"/>
        <end position="92"/>
    </location>
</feature>
<feature type="region of interest" description="Disordered" evidence="2">
    <location>
        <begin position="38"/>
        <end position="130"/>
    </location>
</feature>
<evidence type="ECO:0000259" key="4">
    <source>
        <dbReference type="PROSITE" id="PS51758"/>
    </source>
</evidence>
<sequence>MRQRSLLNGALRANVCQFSQASTPYTFNPRAAVIAAVVSRQSSRSQQPRQRRYASDAAAHDHRHQGPSPSHFSSPSSTTTTAGSASASSNTALKTTPVHDLAPSAANPPATTRPPPLDLPSRPAGTTGPPFLSPANFSHLYATGMTYVRFYKTGLKHIITNTRLVYNKPTADGPPAPLPSTRAHLHLRQRWSHDVRRLPLFALILLVCGEFTPLVVLVLPSAVPLTCRIPRQADKVLRGVEGRRAEARAELALLDGTREQQIEQRLVSPAVLAGVLGLRARAWTPGFVAASRVERRLRFLAVDDALLVRSGGARALVPEEVRLACTDRGVDVLGRRDVELRGVLERWLRLTDARRLGEDGREKAVSRLLLSPDHEWGV</sequence>
<keyword evidence="3" id="KW-1133">Transmembrane helix</keyword>
<gene>
    <name evidence="5" type="ORF">C8A04DRAFT_29258</name>
</gene>
<name>A0AAN6ZM71_9PEZI</name>
<evidence type="ECO:0000256" key="3">
    <source>
        <dbReference type="SAM" id="Phobius"/>
    </source>
</evidence>
<keyword evidence="1" id="KW-0496">Mitochondrion</keyword>
<reference evidence="5" key="2">
    <citation type="submission" date="2023-05" db="EMBL/GenBank/DDBJ databases">
        <authorList>
            <consortium name="Lawrence Berkeley National Laboratory"/>
            <person name="Steindorff A."/>
            <person name="Hensen N."/>
            <person name="Bonometti L."/>
            <person name="Westerberg I."/>
            <person name="Brannstrom I.O."/>
            <person name="Guillou S."/>
            <person name="Cros-Aarteil S."/>
            <person name="Calhoun S."/>
            <person name="Haridas S."/>
            <person name="Kuo A."/>
            <person name="Mondo S."/>
            <person name="Pangilinan J."/>
            <person name="Riley R."/>
            <person name="Labutti K."/>
            <person name="Andreopoulos B."/>
            <person name="Lipzen A."/>
            <person name="Chen C."/>
            <person name="Yanf M."/>
            <person name="Daum C."/>
            <person name="Ng V."/>
            <person name="Clum A."/>
            <person name="Ohm R."/>
            <person name="Martin F."/>
            <person name="Silar P."/>
            <person name="Natvig D."/>
            <person name="Lalanne C."/>
            <person name="Gautier V."/>
            <person name="Ament-Velasquez S.L."/>
            <person name="Kruys A."/>
            <person name="Hutchinson M.I."/>
            <person name="Powell A.J."/>
            <person name="Barry K."/>
            <person name="Miller A.N."/>
            <person name="Grigoriev I.V."/>
            <person name="Debuchy R."/>
            <person name="Gladieux P."/>
            <person name="Thoren M.H."/>
            <person name="Johannesson H."/>
        </authorList>
    </citation>
    <scope>NUCLEOTIDE SEQUENCE</scope>
    <source>
        <strain evidence="5">CBS 141.50</strain>
    </source>
</reference>
<keyword evidence="3" id="KW-0472">Membrane</keyword>
<dbReference type="EMBL" id="MU853590">
    <property type="protein sequence ID" value="KAK4143033.1"/>
    <property type="molecule type" value="Genomic_DNA"/>
</dbReference>
<accession>A0AAN6ZM71</accession>
<dbReference type="GeneID" id="87817561"/>
<organism evidence="5 6">
    <name type="scientific">Dichotomopilus funicola</name>
    <dbReference type="NCBI Taxonomy" id="1934379"/>
    <lineage>
        <taxon>Eukaryota</taxon>
        <taxon>Fungi</taxon>
        <taxon>Dikarya</taxon>
        <taxon>Ascomycota</taxon>
        <taxon>Pezizomycotina</taxon>
        <taxon>Sordariomycetes</taxon>
        <taxon>Sordariomycetidae</taxon>
        <taxon>Sordariales</taxon>
        <taxon>Chaetomiaceae</taxon>
        <taxon>Dichotomopilus</taxon>
    </lineage>
</organism>